<dbReference type="InterPro" id="IPR000014">
    <property type="entry name" value="PAS"/>
</dbReference>
<dbReference type="PANTHER" id="PTHR33745">
    <property type="entry name" value="RSBT ANTAGONIST PROTEIN RSBS-RELATED"/>
    <property type="match status" value="1"/>
</dbReference>
<organism evidence="5 6">
    <name type="scientific">Nannocystis bainbridge</name>
    <dbReference type="NCBI Taxonomy" id="2995303"/>
    <lineage>
        <taxon>Bacteria</taxon>
        <taxon>Pseudomonadati</taxon>
        <taxon>Myxococcota</taxon>
        <taxon>Polyangia</taxon>
        <taxon>Nannocystales</taxon>
        <taxon>Nannocystaceae</taxon>
        <taxon>Nannocystis</taxon>
    </lineage>
</organism>
<feature type="domain" description="STAS" evidence="4">
    <location>
        <begin position="258"/>
        <end position="369"/>
    </location>
</feature>
<evidence type="ECO:0000259" key="4">
    <source>
        <dbReference type="PROSITE" id="PS50801"/>
    </source>
</evidence>
<feature type="domain" description="PAS" evidence="2">
    <location>
        <begin position="119"/>
        <end position="164"/>
    </location>
</feature>
<dbReference type="PROSITE" id="PS50801">
    <property type="entry name" value="STAS"/>
    <property type="match status" value="1"/>
</dbReference>
<dbReference type="EMBL" id="JAQNDL010000004">
    <property type="protein sequence ID" value="MDC0723054.1"/>
    <property type="molecule type" value="Genomic_DNA"/>
</dbReference>
<dbReference type="PROSITE" id="PS50112">
    <property type="entry name" value="PAS"/>
    <property type="match status" value="2"/>
</dbReference>
<dbReference type="RefSeq" id="WP_272091591.1">
    <property type="nucleotide sequence ID" value="NZ_JAQNDL010000004.1"/>
</dbReference>
<dbReference type="PROSITE" id="PS50113">
    <property type="entry name" value="PAC"/>
    <property type="match status" value="2"/>
</dbReference>
<dbReference type="Pfam" id="PF01740">
    <property type="entry name" value="STAS"/>
    <property type="match status" value="1"/>
</dbReference>
<dbReference type="SMART" id="SM00091">
    <property type="entry name" value="PAS"/>
    <property type="match status" value="2"/>
</dbReference>
<keyword evidence="1" id="KW-0597">Phosphoprotein</keyword>
<feature type="domain" description="PAC" evidence="3">
    <location>
        <begin position="69"/>
        <end position="122"/>
    </location>
</feature>
<dbReference type="Gene3D" id="3.30.750.24">
    <property type="entry name" value="STAS domain"/>
    <property type="match status" value="1"/>
</dbReference>
<dbReference type="InterPro" id="IPR001610">
    <property type="entry name" value="PAC"/>
</dbReference>
<dbReference type="InterPro" id="IPR013656">
    <property type="entry name" value="PAS_4"/>
</dbReference>
<reference evidence="5 6" key="1">
    <citation type="submission" date="2022-11" db="EMBL/GenBank/DDBJ databases">
        <title>Minimal conservation of predation-associated metabolite biosynthetic gene clusters underscores biosynthetic potential of Myxococcota including descriptions for ten novel species: Archangium lansinium sp. nov., Myxococcus landrumus sp. nov., Nannocystis bai.</title>
        <authorList>
            <person name="Ahearne A."/>
            <person name="Stevens C."/>
            <person name="Dowd S."/>
        </authorList>
    </citation>
    <scope>NUCLEOTIDE SEQUENCE [LARGE SCALE GENOMIC DNA]</scope>
    <source>
        <strain evidence="5 6">BB15-2</strain>
    </source>
</reference>
<proteinExistence type="predicted"/>
<accession>A0ABT5ECK3</accession>
<keyword evidence="6" id="KW-1185">Reference proteome</keyword>
<dbReference type="Pfam" id="PF08448">
    <property type="entry name" value="PAS_4"/>
    <property type="match status" value="1"/>
</dbReference>
<dbReference type="CDD" id="cd07041">
    <property type="entry name" value="STAS_RsbR_RsbS_like"/>
    <property type="match status" value="1"/>
</dbReference>
<dbReference type="SUPFAM" id="SSF52091">
    <property type="entry name" value="SpoIIaa-like"/>
    <property type="match status" value="1"/>
</dbReference>
<feature type="domain" description="PAS" evidence="2">
    <location>
        <begin position="4"/>
        <end position="55"/>
    </location>
</feature>
<feature type="domain" description="PAC" evidence="3">
    <location>
        <begin position="189"/>
        <end position="241"/>
    </location>
</feature>
<dbReference type="InterPro" id="IPR000700">
    <property type="entry name" value="PAS-assoc_C"/>
</dbReference>
<dbReference type="PANTHER" id="PTHR33745:SF3">
    <property type="entry name" value="RSBT CO-ANTAGONIST PROTEIN RSBRC"/>
    <property type="match status" value="1"/>
</dbReference>
<dbReference type="SMART" id="SM00086">
    <property type="entry name" value="PAC"/>
    <property type="match status" value="2"/>
</dbReference>
<dbReference type="Pfam" id="PF00989">
    <property type="entry name" value="PAS"/>
    <property type="match status" value="1"/>
</dbReference>
<dbReference type="InterPro" id="IPR051932">
    <property type="entry name" value="Bact_StressResp_Reg"/>
</dbReference>
<evidence type="ECO:0000313" key="5">
    <source>
        <dbReference type="EMBL" id="MDC0723054.1"/>
    </source>
</evidence>
<dbReference type="NCBIfam" id="TIGR00229">
    <property type="entry name" value="sensory_box"/>
    <property type="match status" value="2"/>
</dbReference>
<protein>
    <submittedName>
        <fullName evidence="5">PAS domain S-box protein</fullName>
    </submittedName>
</protein>
<dbReference type="Gene3D" id="3.30.450.20">
    <property type="entry name" value="PAS domain"/>
    <property type="match status" value="2"/>
</dbReference>
<dbReference type="SUPFAM" id="SSF55785">
    <property type="entry name" value="PYP-like sensor domain (PAS domain)"/>
    <property type="match status" value="2"/>
</dbReference>
<dbReference type="InterPro" id="IPR036513">
    <property type="entry name" value="STAS_dom_sf"/>
</dbReference>
<comment type="caution">
    <text evidence="5">The sequence shown here is derived from an EMBL/GenBank/DDBJ whole genome shotgun (WGS) entry which is preliminary data.</text>
</comment>
<dbReference type="InterPro" id="IPR002645">
    <property type="entry name" value="STAS_dom"/>
</dbReference>
<sequence>MLERLDAVRAIFNNLEVIVWAVDTEGTIVVSEGGGLKYLGLPPGAIVGQSFYELYGQSSDGVNNLQRSLAGETLIVQHNDHGRALESRFVPVRSESDEAVVGVIGVTQDITERLRSQAELREQAELLDLAHDAIVVRRLDGTVTYWNHGAAQIYGHSREEALGRDVHALLRTSGDLQEPRRRLLAEGFWDGEQTHTRRDGQEVLVASRWVLKRDANGQSATILQIDTDITARKQAEQAEARRREDLIRAQALAIEELSTPLIPITDDIFVMPLIGMMDSMRAQQVLQTLLDGLANGRGRFVILDITGVPVVDTAVAHALLRSAQAARLLGAEVILTGIRPEVAQTLVSIEANFTNVITRGTLQSGIAYALGRRGQRTL</sequence>
<evidence type="ECO:0000256" key="1">
    <source>
        <dbReference type="ARBA" id="ARBA00022553"/>
    </source>
</evidence>
<evidence type="ECO:0000259" key="2">
    <source>
        <dbReference type="PROSITE" id="PS50112"/>
    </source>
</evidence>
<name>A0ABT5ECK3_9BACT</name>
<dbReference type="InterPro" id="IPR013767">
    <property type="entry name" value="PAS_fold"/>
</dbReference>
<gene>
    <name evidence="5" type="ORF">POL25_39575</name>
</gene>
<dbReference type="InterPro" id="IPR035965">
    <property type="entry name" value="PAS-like_dom_sf"/>
</dbReference>
<evidence type="ECO:0000259" key="3">
    <source>
        <dbReference type="PROSITE" id="PS50113"/>
    </source>
</evidence>
<evidence type="ECO:0000313" key="6">
    <source>
        <dbReference type="Proteomes" id="UP001221686"/>
    </source>
</evidence>
<dbReference type="CDD" id="cd00130">
    <property type="entry name" value="PAS"/>
    <property type="match status" value="2"/>
</dbReference>
<dbReference type="Proteomes" id="UP001221686">
    <property type="component" value="Unassembled WGS sequence"/>
</dbReference>